<comment type="caution">
    <text evidence="2">The sequence shown here is derived from an EMBL/GenBank/DDBJ whole genome shotgun (WGS) entry which is preliminary data.</text>
</comment>
<dbReference type="EMBL" id="JARKHS020006897">
    <property type="protein sequence ID" value="KAK8782249.1"/>
    <property type="molecule type" value="Genomic_DNA"/>
</dbReference>
<keyword evidence="1" id="KW-0732">Signal</keyword>
<reference evidence="2 3" key="1">
    <citation type="journal article" date="2023" name="Arcadia Sci">
        <title>De novo assembly of a long-read Amblyomma americanum tick genome.</title>
        <authorList>
            <person name="Chou S."/>
            <person name="Poskanzer K.E."/>
            <person name="Rollins M."/>
            <person name="Thuy-Boun P.S."/>
        </authorList>
    </citation>
    <scope>NUCLEOTIDE SEQUENCE [LARGE SCALE GENOMIC DNA]</scope>
    <source>
        <strain evidence="2">F_SG_1</strain>
        <tissue evidence="2">Salivary glands</tissue>
    </source>
</reference>
<evidence type="ECO:0000313" key="2">
    <source>
        <dbReference type="EMBL" id="KAK8782249.1"/>
    </source>
</evidence>
<name>A0AAQ4F569_AMBAM</name>
<sequence>MGLAGVSLIFDFVLFVGAAREHAGMIEVSGFWGSIDCAADAVIGFLSANYTLPLIVSSNLRRSFLL</sequence>
<organism evidence="2 3">
    <name type="scientific">Amblyomma americanum</name>
    <name type="common">Lone star tick</name>
    <dbReference type="NCBI Taxonomy" id="6943"/>
    <lineage>
        <taxon>Eukaryota</taxon>
        <taxon>Metazoa</taxon>
        <taxon>Ecdysozoa</taxon>
        <taxon>Arthropoda</taxon>
        <taxon>Chelicerata</taxon>
        <taxon>Arachnida</taxon>
        <taxon>Acari</taxon>
        <taxon>Parasitiformes</taxon>
        <taxon>Ixodida</taxon>
        <taxon>Ixodoidea</taxon>
        <taxon>Ixodidae</taxon>
        <taxon>Amblyomminae</taxon>
        <taxon>Amblyomma</taxon>
    </lineage>
</organism>
<gene>
    <name evidence="2" type="ORF">V5799_016411</name>
</gene>
<evidence type="ECO:0000256" key="1">
    <source>
        <dbReference type="SAM" id="SignalP"/>
    </source>
</evidence>
<feature type="signal peptide" evidence="1">
    <location>
        <begin position="1"/>
        <end position="18"/>
    </location>
</feature>
<evidence type="ECO:0008006" key="4">
    <source>
        <dbReference type="Google" id="ProtNLM"/>
    </source>
</evidence>
<dbReference type="Proteomes" id="UP001321473">
    <property type="component" value="Unassembled WGS sequence"/>
</dbReference>
<proteinExistence type="predicted"/>
<feature type="chain" id="PRO_5042972802" description="Secreted protein" evidence="1">
    <location>
        <begin position="19"/>
        <end position="66"/>
    </location>
</feature>
<evidence type="ECO:0000313" key="3">
    <source>
        <dbReference type="Proteomes" id="UP001321473"/>
    </source>
</evidence>
<protein>
    <recommendedName>
        <fullName evidence="4">Secreted protein</fullName>
    </recommendedName>
</protein>
<accession>A0AAQ4F569</accession>
<dbReference type="AlphaFoldDB" id="A0AAQ4F569"/>
<keyword evidence="3" id="KW-1185">Reference proteome</keyword>